<dbReference type="EMBL" id="MK552141">
    <property type="protein sequence ID" value="QBQ74700.1"/>
    <property type="molecule type" value="Genomic_DNA"/>
</dbReference>
<accession>A0A482MNL1</accession>
<keyword evidence="2" id="KW-1185">Reference proteome</keyword>
<reference evidence="1 2" key="1">
    <citation type="submission" date="2019-02" db="EMBL/GenBank/DDBJ databases">
        <title>Complete genome sequence of Burkholderia cenocepacia phage BcepSauron.</title>
        <authorList>
            <person name="Park K."/>
            <person name="Gonzalez C."/>
            <person name="Liu M."/>
            <person name="Gill J."/>
        </authorList>
    </citation>
    <scope>NUCLEOTIDE SEQUENCE [LARGE SCALE GENOMIC DNA]</scope>
</reference>
<proteinExistence type="predicted"/>
<evidence type="ECO:0000313" key="2">
    <source>
        <dbReference type="Proteomes" id="UP000301424"/>
    </source>
</evidence>
<gene>
    <name evidence="1" type="ORF">BcepSauron_320</name>
</gene>
<organism evidence="1 2">
    <name type="scientific">Burkholderia phage BcepSauron</name>
    <dbReference type="NCBI Taxonomy" id="2530033"/>
    <lineage>
        <taxon>Viruses</taxon>
        <taxon>Duplodnaviria</taxon>
        <taxon>Heunggongvirae</taxon>
        <taxon>Uroviricota</taxon>
        <taxon>Caudoviricetes</taxon>
        <taxon>Sarumanvirus</taxon>
        <taxon>Sarumanvirus bcepsauron</taxon>
    </lineage>
</organism>
<sequence length="55" mass="6322">MSDFWNAGPGPGHEADTIKKLRQLGIDPRFWENASLTFEGALDRFWRSADDWRGV</sequence>
<name>A0A482MNL1_9CAUD</name>
<protein>
    <submittedName>
        <fullName evidence="1">Uncharacterized protein</fullName>
    </submittedName>
</protein>
<evidence type="ECO:0000313" key="1">
    <source>
        <dbReference type="EMBL" id="QBQ74700.1"/>
    </source>
</evidence>
<dbReference type="Proteomes" id="UP000301424">
    <property type="component" value="Segment"/>
</dbReference>